<dbReference type="EMBL" id="JBHUII010000004">
    <property type="protein sequence ID" value="MFD2206404.1"/>
    <property type="molecule type" value="Genomic_DNA"/>
</dbReference>
<keyword evidence="17" id="KW-1185">Reference proteome</keyword>
<evidence type="ECO:0000256" key="4">
    <source>
        <dbReference type="ARBA" id="ARBA00022695"/>
    </source>
</evidence>
<organism evidence="16 17">
    <name type="scientific">Kiloniella antarctica</name>
    <dbReference type="NCBI Taxonomy" id="1550907"/>
    <lineage>
        <taxon>Bacteria</taxon>
        <taxon>Pseudomonadati</taxon>
        <taxon>Pseudomonadota</taxon>
        <taxon>Alphaproteobacteria</taxon>
        <taxon>Rhodospirillales</taxon>
        <taxon>Kiloniellaceae</taxon>
        <taxon>Kiloniella</taxon>
    </lineage>
</organism>
<evidence type="ECO:0000256" key="11">
    <source>
        <dbReference type="ARBA" id="ARBA00023163"/>
    </source>
</evidence>
<feature type="domain" description="Toprim" evidence="15">
    <location>
        <begin position="264"/>
        <end position="346"/>
    </location>
</feature>
<evidence type="ECO:0000256" key="14">
    <source>
        <dbReference type="SAM" id="MobiDB-lite"/>
    </source>
</evidence>
<dbReference type="SUPFAM" id="SSF57783">
    <property type="entry name" value="Zinc beta-ribbon"/>
    <property type="match status" value="1"/>
</dbReference>
<dbReference type="CDD" id="cd03364">
    <property type="entry name" value="TOPRIM_DnaG_primases"/>
    <property type="match status" value="1"/>
</dbReference>
<comment type="catalytic activity">
    <reaction evidence="12">
        <text>ssDNA + n NTP = ssDNA/pppN(pN)n-1 hybrid + (n-1) diphosphate.</text>
        <dbReference type="EC" id="2.7.7.101"/>
    </reaction>
</comment>
<sequence>MSFTPEFLDELRARVPVSGVVGRKVKLIKRGREFSGLCPFHNEKSPSFTVNDDKGFYHCFGCGAHGDVITFVTETEGLSFPESVERLADQAGLQVPKASKEEAEKSKKRASLYDVMEDVARWFEEQLASSEGKEAREYINRRGLRAETVNRFRLGLAPMQRGLLRKTMNARGIDDQQLVDVGVIKQNEDSGSSDGSKRDEFWEYFNHRLMFPITDRRGRIIAFGGRALGDSKAKYLNSPETILFHKGRILYNLAYARQAAHDMGEVIVTEGYMDVIALSQAGFPAAVAPLGTAVTEDQIQELWRMVSEPTLCLDGDTAGIRAAYRVVDRALPIVQPGKSLKFVTLPEGEDPDSIIQTQGSATMREFLSQARPLSEMLWRKTVEGVDIETPERRAALKAELRKQIGVIVDKDLKFEYQKDMFRRFDALTGASNNQGSGNSGGGQNPRGGYQQNAYQGYNQPYNKQNYKSQNRTPWGVGRGGARGKGKDSFNPDPRIPRASVSPRLLARRQEQLLLATLVNHPGVLTKHLEDLATLRLPSQDFNVVLQDLVDAIVRDPDLDREALKCQLCDKGYSRLLDELLSPAVLDHGKFARPATDSTAAEHGVTHIAAMFREKQAEQDKGVQSREFAANMDETGLTQLEAHKQLRQEVSGVAIDLDSYDPDAYEDSQ</sequence>
<dbReference type="SUPFAM" id="SSF56731">
    <property type="entry name" value="DNA primase core"/>
    <property type="match status" value="1"/>
</dbReference>
<name>A0ABW5BL82_9PROT</name>
<dbReference type="InterPro" id="IPR006295">
    <property type="entry name" value="DNA_primase_DnaG"/>
</dbReference>
<evidence type="ECO:0000313" key="17">
    <source>
        <dbReference type="Proteomes" id="UP001597294"/>
    </source>
</evidence>
<reference evidence="17" key="1">
    <citation type="journal article" date="2019" name="Int. J. Syst. Evol. Microbiol.">
        <title>The Global Catalogue of Microorganisms (GCM) 10K type strain sequencing project: providing services to taxonomists for standard genome sequencing and annotation.</title>
        <authorList>
            <consortium name="The Broad Institute Genomics Platform"/>
            <consortium name="The Broad Institute Genome Sequencing Center for Infectious Disease"/>
            <person name="Wu L."/>
            <person name="Ma J."/>
        </authorList>
    </citation>
    <scope>NUCLEOTIDE SEQUENCE [LARGE SCALE GENOMIC DNA]</scope>
    <source>
        <strain evidence="17">CGMCC 4.7192</strain>
    </source>
</reference>
<dbReference type="InterPro" id="IPR034151">
    <property type="entry name" value="TOPRIM_DnaG_bac"/>
</dbReference>
<dbReference type="Gene3D" id="3.90.980.10">
    <property type="entry name" value="DNA primase, catalytic core, N-terminal domain"/>
    <property type="match status" value="1"/>
</dbReference>
<keyword evidence="8 12" id="KW-0862">Zinc</keyword>
<feature type="compositionally biased region" description="Polar residues" evidence="14">
    <location>
        <begin position="463"/>
        <end position="472"/>
    </location>
</feature>
<dbReference type="InterPro" id="IPR037068">
    <property type="entry name" value="DNA_primase_core_N_sf"/>
</dbReference>
<evidence type="ECO:0000256" key="5">
    <source>
        <dbReference type="ARBA" id="ARBA00022705"/>
    </source>
</evidence>
<dbReference type="InterPro" id="IPR030846">
    <property type="entry name" value="DnaG_bac"/>
</dbReference>
<dbReference type="Pfam" id="PF01807">
    <property type="entry name" value="Zn_ribbon_DnaG"/>
    <property type="match status" value="1"/>
</dbReference>
<dbReference type="PIRSF" id="PIRSF002811">
    <property type="entry name" value="DnaG"/>
    <property type="match status" value="1"/>
</dbReference>
<dbReference type="InterPro" id="IPR006171">
    <property type="entry name" value="TOPRIM_dom"/>
</dbReference>
<evidence type="ECO:0000313" key="16">
    <source>
        <dbReference type="EMBL" id="MFD2206404.1"/>
    </source>
</evidence>
<dbReference type="PANTHER" id="PTHR30313:SF2">
    <property type="entry name" value="DNA PRIMASE"/>
    <property type="match status" value="1"/>
</dbReference>
<dbReference type="InterPro" id="IPR002694">
    <property type="entry name" value="Znf_CHC2"/>
</dbReference>
<dbReference type="Pfam" id="PF08275">
    <property type="entry name" value="DNAG_N"/>
    <property type="match status" value="1"/>
</dbReference>
<feature type="compositionally biased region" description="Low complexity" evidence="14">
    <location>
        <begin position="446"/>
        <end position="462"/>
    </location>
</feature>
<gene>
    <name evidence="12 16" type="primary">dnaG</name>
    <name evidence="16" type="ORF">ACFSKO_12300</name>
</gene>
<keyword evidence="11 12" id="KW-0804">Transcription</keyword>
<dbReference type="InterPro" id="IPR036977">
    <property type="entry name" value="DNA_primase_Znf_CHC2"/>
</dbReference>
<dbReference type="NCBIfam" id="TIGR01391">
    <property type="entry name" value="dnaG"/>
    <property type="match status" value="1"/>
</dbReference>
<feature type="region of interest" description="Disordered" evidence="14">
    <location>
        <begin position="428"/>
        <end position="497"/>
    </location>
</feature>
<comment type="function">
    <text evidence="12 13">RNA polymerase that catalyzes the synthesis of short RNA molecules used as primers for DNA polymerase during DNA replication.</text>
</comment>
<dbReference type="PANTHER" id="PTHR30313">
    <property type="entry name" value="DNA PRIMASE"/>
    <property type="match status" value="1"/>
</dbReference>
<comment type="similarity">
    <text evidence="12 13">Belongs to the DnaG primase family.</text>
</comment>
<proteinExistence type="inferred from homology"/>
<keyword evidence="3 12" id="KW-0808">Transferase</keyword>
<evidence type="ECO:0000256" key="1">
    <source>
        <dbReference type="ARBA" id="ARBA00022478"/>
    </source>
</evidence>
<dbReference type="EC" id="2.7.7.101" evidence="12"/>
<dbReference type="RefSeq" id="WP_380251949.1">
    <property type="nucleotide sequence ID" value="NZ_JBHUII010000004.1"/>
</dbReference>
<dbReference type="InterPro" id="IPR013264">
    <property type="entry name" value="DNAG_N"/>
</dbReference>
<evidence type="ECO:0000256" key="12">
    <source>
        <dbReference type="HAMAP-Rule" id="MF_00974"/>
    </source>
</evidence>
<accession>A0ABW5BL82</accession>
<comment type="subunit">
    <text evidence="12">Monomer. Interacts with DnaB.</text>
</comment>
<dbReference type="Pfam" id="PF13662">
    <property type="entry name" value="Toprim_4"/>
    <property type="match status" value="1"/>
</dbReference>
<comment type="caution">
    <text evidence="16">The sequence shown here is derived from an EMBL/GenBank/DDBJ whole genome shotgun (WGS) entry which is preliminary data.</text>
</comment>
<keyword evidence="4 12" id="KW-0548">Nucleotidyltransferase</keyword>
<dbReference type="Gene3D" id="3.40.1360.10">
    <property type="match status" value="1"/>
</dbReference>
<dbReference type="PROSITE" id="PS50880">
    <property type="entry name" value="TOPRIM"/>
    <property type="match status" value="1"/>
</dbReference>
<evidence type="ECO:0000256" key="10">
    <source>
        <dbReference type="ARBA" id="ARBA00023125"/>
    </source>
</evidence>
<feature type="zinc finger region" description="CHC2-type" evidence="12">
    <location>
        <begin position="38"/>
        <end position="62"/>
    </location>
</feature>
<evidence type="ECO:0000256" key="8">
    <source>
        <dbReference type="ARBA" id="ARBA00022833"/>
    </source>
</evidence>
<keyword evidence="1 12" id="KW-0240">DNA-directed RNA polymerase</keyword>
<keyword evidence="6 12" id="KW-0479">Metal-binding</keyword>
<dbReference type="InterPro" id="IPR050219">
    <property type="entry name" value="DnaG_primase"/>
</dbReference>
<comment type="domain">
    <text evidence="12">Contains an N-terminal zinc-binding domain, a central core domain that contains the primase activity, and a C-terminal DnaB-binding domain.</text>
</comment>
<dbReference type="SMART" id="SM00493">
    <property type="entry name" value="TOPRIM"/>
    <property type="match status" value="1"/>
</dbReference>
<evidence type="ECO:0000256" key="13">
    <source>
        <dbReference type="PIRNR" id="PIRNR002811"/>
    </source>
</evidence>
<evidence type="ECO:0000259" key="15">
    <source>
        <dbReference type="PROSITE" id="PS50880"/>
    </source>
</evidence>
<dbReference type="HAMAP" id="MF_00974">
    <property type="entry name" value="DNA_primase_DnaG"/>
    <property type="match status" value="1"/>
</dbReference>
<comment type="cofactor">
    <cofactor evidence="12 13">
        <name>Zn(2+)</name>
        <dbReference type="ChEBI" id="CHEBI:29105"/>
    </cofactor>
    <text evidence="12 13">Binds 1 zinc ion per monomer.</text>
</comment>
<evidence type="ECO:0000256" key="6">
    <source>
        <dbReference type="ARBA" id="ARBA00022723"/>
    </source>
</evidence>
<dbReference type="Gene3D" id="3.90.580.10">
    <property type="entry name" value="Zinc finger, CHC2-type domain"/>
    <property type="match status" value="1"/>
</dbReference>
<dbReference type="SMART" id="SM00400">
    <property type="entry name" value="ZnF_CHCC"/>
    <property type="match status" value="1"/>
</dbReference>
<keyword evidence="10 12" id="KW-0238">DNA-binding</keyword>
<evidence type="ECO:0000256" key="3">
    <source>
        <dbReference type="ARBA" id="ARBA00022679"/>
    </source>
</evidence>
<evidence type="ECO:0000256" key="7">
    <source>
        <dbReference type="ARBA" id="ARBA00022771"/>
    </source>
</evidence>
<keyword evidence="9" id="KW-0460">Magnesium</keyword>
<evidence type="ECO:0000256" key="9">
    <source>
        <dbReference type="ARBA" id="ARBA00022842"/>
    </source>
</evidence>
<evidence type="ECO:0000256" key="2">
    <source>
        <dbReference type="ARBA" id="ARBA00022515"/>
    </source>
</evidence>
<dbReference type="Proteomes" id="UP001597294">
    <property type="component" value="Unassembled WGS sequence"/>
</dbReference>
<keyword evidence="7 12" id="KW-0863">Zinc-finger</keyword>
<keyword evidence="2 12" id="KW-0639">Primosome</keyword>
<keyword evidence="5 12" id="KW-0235">DNA replication</keyword>
<protein>
    <recommendedName>
        <fullName evidence="12 13">DNA primase</fullName>
        <ecNumber evidence="12">2.7.7.101</ecNumber>
    </recommendedName>
</protein>